<reference evidence="1 2" key="1">
    <citation type="submission" date="2012-02" db="EMBL/GenBank/DDBJ databases">
        <title>The Genome Sequence of Bacteroides nordii CL02T12C05.</title>
        <authorList>
            <consortium name="The Broad Institute Genome Sequencing Platform"/>
            <person name="Earl A."/>
            <person name="Ward D."/>
            <person name="Feldgarden M."/>
            <person name="Gevers D."/>
            <person name="Zitomersky N.L."/>
            <person name="Coyne M.J."/>
            <person name="Comstock L.E."/>
            <person name="Young S.K."/>
            <person name="Zeng Q."/>
            <person name="Gargeya S."/>
            <person name="Fitzgerald M."/>
            <person name="Haas B."/>
            <person name="Abouelleil A."/>
            <person name="Alvarado L."/>
            <person name="Arachchi H.M."/>
            <person name="Berlin A."/>
            <person name="Chapman S.B."/>
            <person name="Gearin G."/>
            <person name="Goldberg J."/>
            <person name="Griggs A."/>
            <person name="Gujja S."/>
            <person name="Hansen M."/>
            <person name="Heiman D."/>
            <person name="Howarth C."/>
            <person name="Larimer J."/>
            <person name="Lui A."/>
            <person name="MacDonald P.J.P."/>
            <person name="McCowen C."/>
            <person name="Montmayeur A."/>
            <person name="Murphy C."/>
            <person name="Neiman D."/>
            <person name="Pearson M."/>
            <person name="Priest M."/>
            <person name="Roberts A."/>
            <person name="Saif S."/>
            <person name="Shea T."/>
            <person name="Sisk P."/>
            <person name="Stolte C."/>
            <person name="Sykes S."/>
            <person name="Wortman J."/>
            <person name="Nusbaum C."/>
            <person name="Birren B."/>
        </authorList>
    </citation>
    <scope>NUCLEOTIDE SEQUENCE [LARGE SCALE GENOMIC DNA]</scope>
    <source>
        <strain evidence="1 2">CL02T12C05</strain>
    </source>
</reference>
<comment type="caution">
    <text evidence="1">The sequence shown here is derived from an EMBL/GenBank/DDBJ whole genome shotgun (WGS) entry which is preliminary data.</text>
</comment>
<dbReference type="STRING" id="997884.HMPREF1068_00989"/>
<evidence type="ECO:0000313" key="2">
    <source>
        <dbReference type="Proteomes" id="UP000003089"/>
    </source>
</evidence>
<dbReference type="PATRIC" id="fig|997884.3.peg.1002"/>
<proteinExistence type="predicted"/>
<evidence type="ECO:0000313" key="1">
    <source>
        <dbReference type="EMBL" id="EIY53819.1"/>
    </source>
</evidence>
<gene>
    <name evidence="1" type="ORF">HMPREF1068_00989</name>
</gene>
<dbReference type="EMBL" id="AGXS01000011">
    <property type="protein sequence ID" value="EIY53819.1"/>
    <property type="molecule type" value="Genomic_DNA"/>
</dbReference>
<protein>
    <submittedName>
        <fullName evidence="1">Uncharacterized protein</fullName>
    </submittedName>
</protein>
<dbReference type="eggNOG" id="ENOG502Z9Z0">
    <property type="taxonomic scope" value="Bacteria"/>
</dbReference>
<sequence>MEDFHVEKRKVFNSDYLNVSIGDETQIADVQAAISTIKQVRKVNITDNSQLELTVYPKKMYSIDIVEKEVTSFLKQYSPGKVADPKIEANLISGDISGKSYQQITSAIFKYGKNMEKTPSSYKGFGEEDFRNLFLPHLNSISTSTTTTGETFNKNGKTDILVQNTDGENLFIAECKLWNGEALLKEAIDQLLDRYVTWRDSKLAIIVFNKDMKDFSGLIEKAHSALKSHSKYKRMEETNDNTNQVFIFKHPQDESKEVKVALLLFNYYAN</sequence>
<dbReference type="AlphaFoldDB" id="I9H2Y5"/>
<name>I9H2Y5_9BACE</name>
<accession>I9H2Y5</accession>
<dbReference type="Proteomes" id="UP000003089">
    <property type="component" value="Unassembled WGS sequence"/>
</dbReference>
<keyword evidence="2" id="KW-1185">Reference proteome</keyword>
<dbReference type="HOGENOM" id="CLU_1029187_0_0_10"/>
<organism evidence="1 2">
    <name type="scientific">Bacteroides nordii CL02T12C05</name>
    <dbReference type="NCBI Taxonomy" id="997884"/>
    <lineage>
        <taxon>Bacteria</taxon>
        <taxon>Pseudomonadati</taxon>
        <taxon>Bacteroidota</taxon>
        <taxon>Bacteroidia</taxon>
        <taxon>Bacteroidales</taxon>
        <taxon>Bacteroidaceae</taxon>
        <taxon>Bacteroides</taxon>
    </lineage>
</organism>
<dbReference type="RefSeq" id="WP_007483932.1">
    <property type="nucleotide sequence ID" value="NZ_JH724314.1"/>
</dbReference>